<protein>
    <submittedName>
        <fullName evidence="3">Glycosyl transferase</fullName>
    </submittedName>
</protein>
<evidence type="ECO:0000313" key="3">
    <source>
        <dbReference type="EMBL" id="GEJ56202.1"/>
    </source>
</evidence>
<keyword evidence="3" id="KW-0808">Transferase</keyword>
<feature type="domain" description="Glycosyltransferase subfamily 4-like N-terminal" evidence="2">
    <location>
        <begin position="61"/>
        <end position="157"/>
    </location>
</feature>
<dbReference type="PANTHER" id="PTHR12526:SF595">
    <property type="entry name" value="BLL5217 PROTEIN"/>
    <property type="match status" value="1"/>
</dbReference>
<name>A0A7I9VIG7_9BACT</name>
<evidence type="ECO:0000256" key="1">
    <source>
        <dbReference type="SAM" id="MobiDB-lite"/>
    </source>
</evidence>
<dbReference type="CDD" id="cd03802">
    <property type="entry name" value="GT4_AviGT4-like"/>
    <property type="match status" value="1"/>
</dbReference>
<sequence>MARSLAQEHARRADERAAAARPPGPRRAACPVIARRVVPTFTHVRIALVSTPFVAVPPRGYGGTELVVHELSRGLAAAGHQVTLFATGDSRGPDVRFLFPRAVWPPEPQAELRHCAAAARAIAEEPFDVVHAHAPALLPLGGALGAPLVYTLHHARDERLAAAYAGHPEVEFVAISARQAQLHPELACQVVHHGLDPARYPAGRGERDDAVFLGRLVPCKAPDVAVAAARRAGLPIRLAGAVHAGDATPAWHAVLARALARPGVLHLGTVAGERKLELLAGARALLMPLRWEEPFGLVMIEAMLCGTPVIAFPRGAAPEVVEEGVTGFLVDGEEEMAAVLAGLGRFDREACRRRAQARFSARRMVRDYERLYRRAAAVRHGGAGPEEASYAS</sequence>
<dbReference type="Pfam" id="PF13692">
    <property type="entry name" value="Glyco_trans_1_4"/>
    <property type="match status" value="1"/>
</dbReference>
<dbReference type="GO" id="GO:0016757">
    <property type="term" value="F:glycosyltransferase activity"/>
    <property type="evidence" value="ECO:0007669"/>
    <property type="project" value="UniProtKB-ARBA"/>
</dbReference>
<keyword evidence="4" id="KW-1185">Reference proteome</keyword>
<evidence type="ECO:0000313" key="4">
    <source>
        <dbReference type="Proteomes" id="UP000503640"/>
    </source>
</evidence>
<dbReference type="SUPFAM" id="SSF53756">
    <property type="entry name" value="UDP-Glycosyltransferase/glycogen phosphorylase"/>
    <property type="match status" value="1"/>
</dbReference>
<proteinExistence type="predicted"/>
<feature type="region of interest" description="Disordered" evidence="1">
    <location>
        <begin position="1"/>
        <end position="26"/>
    </location>
</feature>
<dbReference type="PANTHER" id="PTHR12526">
    <property type="entry name" value="GLYCOSYLTRANSFERASE"/>
    <property type="match status" value="1"/>
</dbReference>
<gene>
    <name evidence="3" type="ORF">AMYX_09430</name>
</gene>
<dbReference type="Proteomes" id="UP000503640">
    <property type="component" value="Unassembled WGS sequence"/>
</dbReference>
<feature type="compositionally biased region" description="Basic and acidic residues" evidence="1">
    <location>
        <begin position="1"/>
        <end position="18"/>
    </location>
</feature>
<dbReference type="AlphaFoldDB" id="A0A7I9VIG7"/>
<organism evidence="3 4">
    <name type="scientific">Anaeromyxobacter diazotrophicus</name>
    <dbReference type="NCBI Taxonomy" id="2590199"/>
    <lineage>
        <taxon>Bacteria</taxon>
        <taxon>Pseudomonadati</taxon>
        <taxon>Myxococcota</taxon>
        <taxon>Myxococcia</taxon>
        <taxon>Myxococcales</taxon>
        <taxon>Cystobacterineae</taxon>
        <taxon>Anaeromyxobacteraceae</taxon>
        <taxon>Anaeromyxobacter</taxon>
    </lineage>
</organism>
<dbReference type="Gene3D" id="3.40.50.2000">
    <property type="entry name" value="Glycogen Phosphorylase B"/>
    <property type="match status" value="2"/>
</dbReference>
<comment type="caution">
    <text evidence="3">The sequence shown here is derived from an EMBL/GenBank/DDBJ whole genome shotgun (WGS) entry which is preliminary data.</text>
</comment>
<accession>A0A7I9VIG7</accession>
<evidence type="ECO:0000259" key="2">
    <source>
        <dbReference type="Pfam" id="PF13439"/>
    </source>
</evidence>
<dbReference type="Pfam" id="PF13439">
    <property type="entry name" value="Glyco_transf_4"/>
    <property type="match status" value="1"/>
</dbReference>
<dbReference type="InterPro" id="IPR028098">
    <property type="entry name" value="Glyco_trans_4-like_N"/>
</dbReference>
<dbReference type="EMBL" id="BJTG01000002">
    <property type="protein sequence ID" value="GEJ56202.1"/>
    <property type="molecule type" value="Genomic_DNA"/>
</dbReference>
<reference evidence="4" key="1">
    <citation type="journal article" date="2020" name="Appl. Environ. Microbiol.">
        <title>Diazotrophic Anaeromyxobacter Isolates from Soils.</title>
        <authorList>
            <person name="Masuda Y."/>
            <person name="Yamanaka H."/>
            <person name="Xu Z.X."/>
            <person name="Shiratori Y."/>
            <person name="Aono T."/>
            <person name="Amachi S."/>
            <person name="Senoo K."/>
            <person name="Itoh H."/>
        </authorList>
    </citation>
    <scope>NUCLEOTIDE SEQUENCE [LARGE SCALE GENOMIC DNA]</scope>
    <source>
        <strain evidence="4">R267</strain>
    </source>
</reference>